<evidence type="ECO:0000313" key="2">
    <source>
        <dbReference type="EMBL" id="KKL12279.1"/>
    </source>
</evidence>
<proteinExistence type="predicted"/>
<feature type="non-terminal residue" evidence="2">
    <location>
        <position position="1"/>
    </location>
</feature>
<organism evidence="2">
    <name type="scientific">marine sediment metagenome</name>
    <dbReference type="NCBI Taxonomy" id="412755"/>
    <lineage>
        <taxon>unclassified sequences</taxon>
        <taxon>metagenomes</taxon>
        <taxon>ecological metagenomes</taxon>
    </lineage>
</organism>
<protein>
    <recommendedName>
        <fullName evidence="1">Glycosyltransferase 2-like domain-containing protein</fullName>
    </recommendedName>
</protein>
<evidence type="ECO:0000259" key="1">
    <source>
        <dbReference type="Pfam" id="PF00535"/>
    </source>
</evidence>
<dbReference type="InterPro" id="IPR001173">
    <property type="entry name" value="Glyco_trans_2-like"/>
</dbReference>
<dbReference type="CDD" id="cd00761">
    <property type="entry name" value="Glyco_tranf_GTA_type"/>
    <property type="match status" value="1"/>
</dbReference>
<dbReference type="SUPFAM" id="SSF53448">
    <property type="entry name" value="Nucleotide-diphospho-sugar transferases"/>
    <property type="match status" value="1"/>
</dbReference>
<reference evidence="2" key="1">
    <citation type="journal article" date="2015" name="Nature">
        <title>Complex archaea that bridge the gap between prokaryotes and eukaryotes.</title>
        <authorList>
            <person name="Spang A."/>
            <person name="Saw J.H."/>
            <person name="Jorgensen S.L."/>
            <person name="Zaremba-Niedzwiedzka K."/>
            <person name="Martijn J."/>
            <person name="Lind A.E."/>
            <person name="van Eijk R."/>
            <person name="Schleper C."/>
            <person name="Guy L."/>
            <person name="Ettema T.J."/>
        </authorList>
    </citation>
    <scope>NUCLEOTIDE SEQUENCE</scope>
</reference>
<dbReference type="PANTHER" id="PTHR22916">
    <property type="entry name" value="GLYCOSYLTRANSFERASE"/>
    <property type="match status" value="1"/>
</dbReference>
<dbReference type="PANTHER" id="PTHR22916:SF3">
    <property type="entry name" value="UDP-GLCNAC:BETAGAL BETA-1,3-N-ACETYLGLUCOSAMINYLTRANSFERASE-LIKE PROTEIN 1"/>
    <property type="match status" value="1"/>
</dbReference>
<dbReference type="InterPro" id="IPR029044">
    <property type="entry name" value="Nucleotide-diphossugar_trans"/>
</dbReference>
<dbReference type="GO" id="GO:0016758">
    <property type="term" value="F:hexosyltransferase activity"/>
    <property type="evidence" value="ECO:0007669"/>
    <property type="project" value="UniProtKB-ARBA"/>
</dbReference>
<dbReference type="Pfam" id="PF00535">
    <property type="entry name" value="Glycos_transf_2"/>
    <property type="match status" value="1"/>
</dbReference>
<dbReference type="Gene3D" id="3.90.550.10">
    <property type="entry name" value="Spore Coat Polysaccharide Biosynthesis Protein SpsA, Chain A"/>
    <property type="match status" value="1"/>
</dbReference>
<dbReference type="EMBL" id="LAZR01041324">
    <property type="protein sequence ID" value="KKL12279.1"/>
    <property type="molecule type" value="Genomic_DNA"/>
</dbReference>
<feature type="domain" description="Glycosyltransferase 2-like" evidence="1">
    <location>
        <begin position="2"/>
        <end position="155"/>
    </location>
</feature>
<name>A0A0F9ART4_9ZZZZ</name>
<dbReference type="AlphaFoldDB" id="A0A0F9ART4"/>
<sequence length="258" mass="30391">ISIMINNYNRARYLERTIRSIVEQNVGREVYEIVLVDNISSDHSLDVMNFMKEFYWDKANIRIFKRIGHKKEEPGNITKVRNFGIKQCRGEVIMFCDPELLHGPGTIKKMIEHHFQGKDNLYVVGKVYDAEREIQNLIDKTRTFEEALKIAVKNPVIRCGSERKVCYPFLSSVRKKWLVKVRGYDEEMIGGGHDDNDLWNRMHVANVDSLFDDSIIGIHQWHKPHWVNTDYNEKIMSSKKEILIRNNDRWGEIRAVKL</sequence>
<accession>A0A0F9ART4</accession>
<comment type="caution">
    <text evidence="2">The sequence shown here is derived from an EMBL/GenBank/DDBJ whole genome shotgun (WGS) entry which is preliminary data.</text>
</comment>
<gene>
    <name evidence="2" type="ORF">LCGC14_2537330</name>
</gene>